<keyword evidence="1" id="KW-0175">Coiled coil</keyword>
<feature type="compositionally biased region" description="Polar residues" evidence="2">
    <location>
        <begin position="111"/>
        <end position="124"/>
    </location>
</feature>
<feature type="region of interest" description="Disordered" evidence="2">
    <location>
        <begin position="163"/>
        <end position="235"/>
    </location>
</feature>
<organism evidence="3 4">
    <name type="scientific">Saccharomyces uvarum</name>
    <name type="common">Yeast</name>
    <name type="synonym">Saccharomyces bayanus var. uvarum</name>
    <dbReference type="NCBI Taxonomy" id="230603"/>
    <lineage>
        <taxon>Eukaryota</taxon>
        <taxon>Fungi</taxon>
        <taxon>Dikarya</taxon>
        <taxon>Ascomycota</taxon>
        <taxon>Saccharomycotina</taxon>
        <taxon>Saccharomycetes</taxon>
        <taxon>Saccharomycetales</taxon>
        <taxon>Saccharomycetaceae</taxon>
        <taxon>Saccharomyces</taxon>
    </lineage>
</organism>
<feature type="compositionally biased region" description="Acidic residues" evidence="2">
    <location>
        <begin position="210"/>
        <end position="226"/>
    </location>
</feature>
<dbReference type="EMBL" id="OX365931">
    <property type="protein sequence ID" value="CAI4059988.1"/>
    <property type="molecule type" value="Genomic_DNA"/>
</dbReference>
<reference evidence="3" key="1">
    <citation type="submission" date="2022-10" db="EMBL/GenBank/DDBJ databases">
        <authorList>
            <person name="Byrne P K."/>
        </authorList>
    </citation>
    <scope>NUCLEOTIDE SEQUENCE</scope>
    <source>
        <strain evidence="3">ZP964</strain>
    </source>
</reference>
<feature type="coiled-coil region" evidence="1">
    <location>
        <begin position="353"/>
        <end position="380"/>
    </location>
</feature>
<keyword evidence="4" id="KW-1185">Reference proteome</keyword>
<evidence type="ECO:0000256" key="1">
    <source>
        <dbReference type="SAM" id="Coils"/>
    </source>
</evidence>
<evidence type="ECO:0000313" key="4">
    <source>
        <dbReference type="Proteomes" id="UP001162085"/>
    </source>
</evidence>
<evidence type="ECO:0000256" key="2">
    <source>
        <dbReference type="SAM" id="MobiDB-lite"/>
    </source>
</evidence>
<gene>
    <name evidence="3" type="primary">SUVZ04G3590</name>
    <name evidence="3" type="ORF">SUVZ_04G3590</name>
</gene>
<accession>A0ABN8WR35</accession>
<name>A0ABN8WR35_SACUV</name>
<feature type="compositionally biased region" description="Polar residues" evidence="2">
    <location>
        <begin position="173"/>
        <end position="183"/>
    </location>
</feature>
<dbReference type="Proteomes" id="UP001162085">
    <property type="component" value="Chromosome 4"/>
</dbReference>
<evidence type="ECO:0000313" key="3">
    <source>
        <dbReference type="EMBL" id="CAI4059988.1"/>
    </source>
</evidence>
<sequence>MSNLSDTADGNDTKRGRFSNFAFTSDNGILQKNSTLRNWFLKPTADDKVEYGCKGENSIKVAQPNDTNSQCSVEEKKLGRKVKSFFKQANSNRYGSMSEDEEDLSFWKRTNNKGAKQEETSVNGEKQKGSFKKKIRNSFFKGSIESNEKNYVNEKKPLQVEFSSDDENESHFTDANSHVVQSKSPEKVSPRKQWPTKSIDYEGHNVGFEDNSDGDDDDDDDDDDEFCPLTPPENVLEGPYKFVFQTPNTFTSQPHLSNEKEYHKGGKYTIEYISKRLTTLNIDIDFEEEGEPDLYSEEEIQRKSEKIIQNIAVEISKNKICSKNEQNELEKLKKESSKLVKFKYEHSIQKQEIISLNSKLESINKKNKDLIIEMKKLKNSSTNERIKESTFTDENENENFTKSNIGPGVLTLNVNETPKESQQATLKPSKYLPREVRNNETKLKHLEKKIFGLEKSLEKKRKQMKTNEVRLDLNKYTVGQFLNLMKSLNAILQFHNVYGNDLKEYNDNIVRIEACCSALNTKHCFEESSLRVQEHSFMKQMSPLFTNMNFSLIDQLTMNFRFYERSANFQKETISGLRMMLEEKDDYIKTLMQHLKKRQSTKLIENSQKGTPSIQS</sequence>
<protein>
    <submittedName>
        <fullName evidence="3">Uncharacterized protein</fullName>
    </submittedName>
</protein>
<proteinExistence type="predicted"/>
<feature type="region of interest" description="Disordered" evidence="2">
    <location>
        <begin position="111"/>
        <end position="130"/>
    </location>
</feature>